<dbReference type="Proteomes" id="UP000037843">
    <property type="component" value="Unassembled WGS sequence"/>
</dbReference>
<feature type="domain" description="TPR repeat" evidence="1">
    <location>
        <begin position="203"/>
        <end position="437"/>
    </location>
</feature>
<dbReference type="AlphaFoldDB" id="A0A7V8LQE0"/>
<gene>
    <name evidence="2" type="ORF">AN908_12005</name>
    <name evidence="3" type="ORF">AN912_02490</name>
</gene>
<dbReference type="OrthoDB" id="1187707at2"/>
<evidence type="ECO:0000313" key="2">
    <source>
        <dbReference type="EMBL" id="KPG12266.1"/>
    </source>
</evidence>
<keyword evidence="5" id="KW-1185">Reference proteome</keyword>
<protein>
    <recommendedName>
        <fullName evidence="1">TPR repeat domain-containing protein</fullName>
    </recommendedName>
</protein>
<reference evidence="4 5" key="1">
    <citation type="submission" date="2015-09" db="EMBL/GenBank/DDBJ databases">
        <title>Genome Sequences of Mycobacterium immunogenum Isolates, Recuperated from a Chloraminated Drinking Water Distribution System Simulator Subjected to Episodes of Nitrification.</title>
        <authorList>
            <person name="Gomez-Alvarez V."/>
            <person name="Revetta R.P."/>
        </authorList>
    </citation>
    <scope>NUCLEOTIDE SEQUENCE [LARGE SCALE GENOMIC DNA]</scope>
    <source>
        <strain evidence="2 4">H008</strain>
        <strain evidence="3 5">H076</strain>
    </source>
</reference>
<evidence type="ECO:0000313" key="3">
    <source>
        <dbReference type="EMBL" id="KPG37179.1"/>
    </source>
</evidence>
<dbReference type="GeneID" id="45763628"/>
<dbReference type="InterPro" id="IPR057037">
    <property type="entry name" value="TPR_rep_actino"/>
</dbReference>
<evidence type="ECO:0000313" key="5">
    <source>
        <dbReference type="Proteomes" id="UP000037962"/>
    </source>
</evidence>
<name>A0A7V8LQE0_9MYCO</name>
<sequence>MGMTLAELQKWPPHIKALADAASKRGDASQEASGKVQAIVDISTWQGDAGDAAKDAMKRSATRFDNAGFEAMYVAMHANKAYGDSQALADDIGKFLADAEAPPKVEIDPKTNAVTPPDITGKKPDEIQKIINKLKDLHSRVTGLIARGEMLDDDLARVLDQGTGGHTLAQKQLSEETPQQAQQDVHDVLAGTATDEEKARVQAASTLSPEQIEDRDAGRPVQLTRSQQLVLGQMNDQMKGMSIEDIHRAERRLGDNKSIVGNALQMMGSNQYAFAKSERPGDQGSTDKLATGGFNELPTSVQNLLNDKSPVYHRDDPTIFNPSRPEAKIDAAAGNLNRLSEVIMDGDAGFQRGTDLDHKLLQRGADILQYENQHGDSLKGPVDSELQNIFKATSRDHIAVHDMLTGPDGQRNDRFLGDLTSHVFPDRGTAAGSLFSWTGTSAVPGDGVSLEDARTSGETARAYASYLSEHPGLAKHPMGIFASVGDYNPGLMQGMANGLAPYTAAIAGGTEDIFGKFPGFGDAFDTDAHTSKGNLVEARNVFNVLSSDPEAAKTINGALYHDSITATQHYADSVHNSGSGAIGDLDQAGRFQALADSGLTAANNQQHGDEKALHDLKSKAYDAGTKLVKLAGPEFGMMANALKSSIIGSVGDGGMTSGVDMAPESAQHLLLSAYLANGTLQPNQIPGDLLVPDPEHPGGPMKVGTLDEINKAHPGHQMRASDYHTAVNNGLKGVPGEAGNADPIRVAYNMVAQWPA</sequence>
<evidence type="ECO:0000313" key="4">
    <source>
        <dbReference type="Proteomes" id="UP000037843"/>
    </source>
</evidence>
<dbReference type="KEGG" id="miz:BAB75_06940"/>
<comment type="caution">
    <text evidence="2">The sequence shown here is derived from an EMBL/GenBank/DDBJ whole genome shotgun (WGS) entry which is preliminary data.</text>
</comment>
<organism evidence="2 4">
    <name type="scientific">Mycobacteroides immunogenum</name>
    <dbReference type="NCBI Taxonomy" id="83262"/>
    <lineage>
        <taxon>Bacteria</taxon>
        <taxon>Bacillati</taxon>
        <taxon>Actinomycetota</taxon>
        <taxon>Actinomycetes</taxon>
        <taxon>Mycobacteriales</taxon>
        <taxon>Mycobacteriaceae</taxon>
        <taxon>Mycobacteroides</taxon>
    </lineage>
</organism>
<proteinExistence type="predicted"/>
<dbReference type="EMBL" id="LJFO01000005">
    <property type="protein sequence ID" value="KPG12266.1"/>
    <property type="molecule type" value="Genomic_DNA"/>
</dbReference>
<dbReference type="RefSeq" id="WP_043077285.1">
    <property type="nucleotide sequence ID" value="NZ_CP011530.1"/>
</dbReference>
<evidence type="ECO:0000259" key="1">
    <source>
        <dbReference type="Pfam" id="PF23275"/>
    </source>
</evidence>
<dbReference type="Proteomes" id="UP000037962">
    <property type="component" value="Unassembled WGS sequence"/>
</dbReference>
<accession>A0A7V8LQE0</accession>
<dbReference type="EMBL" id="LJFS01000002">
    <property type="protein sequence ID" value="KPG37179.1"/>
    <property type="molecule type" value="Genomic_DNA"/>
</dbReference>
<dbReference type="Pfam" id="PF23275">
    <property type="entry name" value="TPR_23"/>
    <property type="match status" value="1"/>
</dbReference>